<dbReference type="InterPro" id="IPR000792">
    <property type="entry name" value="Tscrpt_reg_LuxR_C"/>
</dbReference>
<sequence length="291" mass="32432">MARFIQKNYCPQTTKLGLQCANLGNSFSLLRNVQLAMHHHLYRYEGLLGARSVEALDAEFQNLTRALGYDALFYAPLLPRREREAAAFQIEDQWISAQGMPSRHIFTTFPAAWIERYQNAGYAEVDPILIAANLSPLPILWRTFLSQKRPHPIFADAREHGLGSGVSIPIYGAAGERAIFSAATARSPEESAEHEARMLGEIYLTAVYFHQAIQQLDMQWVASRSAGKLSPREIESLLWAARGKTAWEIGLILKISEHTVTFHINNAKRKLGAVNRHQAIAAAISSGLISP</sequence>
<gene>
    <name evidence="5" type="ORF">PBR20603_04442</name>
</gene>
<evidence type="ECO:0000256" key="3">
    <source>
        <dbReference type="ARBA" id="ARBA00023163"/>
    </source>
</evidence>
<dbReference type="SUPFAM" id="SSF46894">
    <property type="entry name" value="C-terminal effector domain of the bipartite response regulators"/>
    <property type="match status" value="1"/>
</dbReference>
<dbReference type="RefSeq" id="WP_150561603.1">
    <property type="nucleotide sequence ID" value="NZ_CABPST010000016.1"/>
</dbReference>
<dbReference type="EMBL" id="CABPST010000016">
    <property type="protein sequence ID" value="VVE90457.1"/>
    <property type="molecule type" value="Genomic_DNA"/>
</dbReference>
<name>A0A5E5BYG5_9BURK</name>
<proteinExistence type="predicted"/>
<organism evidence="5 6">
    <name type="scientific">Pandoraea bronchicola</name>
    <dbReference type="NCBI Taxonomy" id="2508287"/>
    <lineage>
        <taxon>Bacteria</taxon>
        <taxon>Pseudomonadati</taxon>
        <taxon>Pseudomonadota</taxon>
        <taxon>Betaproteobacteria</taxon>
        <taxon>Burkholderiales</taxon>
        <taxon>Burkholderiaceae</taxon>
        <taxon>Pandoraea</taxon>
    </lineage>
</organism>
<reference evidence="5 6" key="1">
    <citation type="submission" date="2019-08" db="EMBL/GenBank/DDBJ databases">
        <authorList>
            <person name="Peeters C."/>
        </authorList>
    </citation>
    <scope>NUCLEOTIDE SEQUENCE [LARGE SCALE GENOMIC DNA]</scope>
    <source>
        <strain evidence="5 6">LMG 20603</strain>
    </source>
</reference>
<evidence type="ECO:0000256" key="1">
    <source>
        <dbReference type="ARBA" id="ARBA00023015"/>
    </source>
</evidence>
<dbReference type="PRINTS" id="PR00038">
    <property type="entry name" value="HTHLUXR"/>
</dbReference>
<keyword evidence="1" id="KW-0805">Transcription regulation</keyword>
<dbReference type="InterPro" id="IPR036693">
    <property type="entry name" value="TF_LuxR_autoind-bd_dom_sf"/>
</dbReference>
<dbReference type="Gene3D" id="3.30.450.80">
    <property type="entry name" value="Transcription factor LuxR-like, autoinducer-binding domain"/>
    <property type="match status" value="1"/>
</dbReference>
<dbReference type="CDD" id="cd06170">
    <property type="entry name" value="LuxR_C_like"/>
    <property type="match status" value="1"/>
</dbReference>
<dbReference type="Proteomes" id="UP000382040">
    <property type="component" value="Unassembled WGS sequence"/>
</dbReference>
<dbReference type="PANTHER" id="PTHR44688">
    <property type="entry name" value="DNA-BINDING TRANSCRIPTIONAL ACTIVATOR DEVR_DOSR"/>
    <property type="match status" value="1"/>
</dbReference>
<evidence type="ECO:0000313" key="5">
    <source>
        <dbReference type="EMBL" id="VVE90457.1"/>
    </source>
</evidence>
<dbReference type="PROSITE" id="PS00622">
    <property type="entry name" value="HTH_LUXR_1"/>
    <property type="match status" value="1"/>
</dbReference>
<evidence type="ECO:0000259" key="4">
    <source>
        <dbReference type="PROSITE" id="PS50043"/>
    </source>
</evidence>
<dbReference type="Gene3D" id="1.10.10.10">
    <property type="entry name" value="Winged helix-like DNA-binding domain superfamily/Winged helix DNA-binding domain"/>
    <property type="match status" value="1"/>
</dbReference>
<dbReference type="GO" id="GO:0003677">
    <property type="term" value="F:DNA binding"/>
    <property type="evidence" value="ECO:0007669"/>
    <property type="project" value="UniProtKB-KW"/>
</dbReference>
<dbReference type="SUPFAM" id="SSF75516">
    <property type="entry name" value="Pheromone-binding domain of LuxR-like quorum-sensing transcription factors"/>
    <property type="match status" value="1"/>
</dbReference>
<dbReference type="OrthoDB" id="9774661at2"/>
<evidence type="ECO:0000313" key="6">
    <source>
        <dbReference type="Proteomes" id="UP000382040"/>
    </source>
</evidence>
<dbReference type="Pfam" id="PF03472">
    <property type="entry name" value="Autoind_bind"/>
    <property type="match status" value="1"/>
</dbReference>
<evidence type="ECO:0000256" key="2">
    <source>
        <dbReference type="ARBA" id="ARBA00023125"/>
    </source>
</evidence>
<keyword evidence="3" id="KW-0804">Transcription</keyword>
<dbReference type="PANTHER" id="PTHR44688:SF16">
    <property type="entry name" value="DNA-BINDING TRANSCRIPTIONAL ACTIVATOR DEVR_DOSR"/>
    <property type="match status" value="1"/>
</dbReference>
<dbReference type="GO" id="GO:0006355">
    <property type="term" value="P:regulation of DNA-templated transcription"/>
    <property type="evidence" value="ECO:0007669"/>
    <property type="project" value="InterPro"/>
</dbReference>
<dbReference type="InterPro" id="IPR005143">
    <property type="entry name" value="TF_LuxR_autoind-bd_dom"/>
</dbReference>
<feature type="domain" description="HTH luxR-type" evidence="4">
    <location>
        <begin position="222"/>
        <end position="287"/>
    </location>
</feature>
<dbReference type="Pfam" id="PF00196">
    <property type="entry name" value="GerE"/>
    <property type="match status" value="1"/>
</dbReference>
<protein>
    <submittedName>
        <fullName evidence="5">LuxR family transcriptional regulator</fullName>
    </submittedName>
</protein>
<dbReference type="AlphaFoldDB" id="A0A5E5BYG5"/>
<dbReference type="InterPro" id="IPR036388">
    <property type="entry name" value="WH-like_DNA-bd_sf"/>
</dbReference>
<keyword evidence="6" id="KW-1185">Reference proteome</keyword>
<dbReference type="SMART" id="SM00421">
    <property type="entry name" value="HTH_LUXR"/>
    <property type="match status" value="1"/>
</dbReference>
<dbReference type="InterPro" id="IPR016032">
    <property type="entry name" value="Sig_transdc_resp-reg_C-effctor"/>
</dbReference>
<dbReference type="PROSITE" id="PS50043">
    <property type="entry name" value="HTH_LUXR_2"/>
    <property type="match status" value="1"/>
</dbReference>
<accession>A0A5E5BYG5</accession>
<keyword evidence="2" id="KW-0238">DNA-binding</keyword>